<proteinExistence type="predicted"/>
<sequence>MTEFPVDGVVDAHVHLMPERLMAAIREALGEAAGWTFDHPTDRDRMEAALTAAGVERYVALPYASRPGTAADLNEWVIEAAADSEMAVPFATVHAGDDDPGTVVADALDAGARGLKLQLPVQGFAADDPRLDPAYEAVAARDVPVLLHAGTAPMFEDSPHVGVERFESFLASYPDVRVCAAHMGTYEVDAFVELARDNGNVFLDTTFAMSSVAETYMEFDPATVADETLIELSESVMYGSDYPNIPYPYAREREHLLARDLPVEAQRNMFSRTARRFLDGD</sequence>
<dbReference type="RefSeq" id="WP_089308222.1">
    <property type="nucleotide sequence ID" value="NZ_FZNK01000002.1"/>
</dbReference>
<dbReference type="GO" id="GO:0016831">
    <property type="term" value="F:carboxy-lyase activity"/>
    <property type="evidence" value="ECO:0007669"/>
    <property type="project" value="InterPro"/>
</dbReference>
<keyword evidence="1" id="KW-0456">Lyase</keyword>
<dbReference type="Pfam" id="PF04909">
    <property type="entry name" value="Amidohydro_2"/>
    <property type="match status" value="1"/>
</dbReference>
<dbReference type="Gene3D" id="3.20.20.140">
    <property type="entry name" value="Metal-dependent hydrolases"/>
    <property type="match status" value="1"/>
</dbReference>
<dbReference type="Proteomes" id="UP000198297">
    <property type="component" value="Unassembled WGS sequence"/>
</dbReference>
<dbReference type="AlphaFoldDB" id="A0A238WFT3"/>
<evidence type="ECO:0000313" key="4">
    <source>
        <dbReference type="Proteomes" id="UP000198297"/>
    </source>
</evidence>
<dbReference type="EMBL" id="FZNK01000002">
    <property type="protein sequence ID" value="SNR45456.1"/>
    <property type="molecule type" value="Genomic_DNA"/>
</dbReference>
<gene>
    <name evidence="3" type="ORF">SAMN06266787_102268</name>
</gene>
<evidence type="ECO:0000259" key="2">
    <source>
        <dbReference type="Pfam" id="PF04909"/>
    </source>
</evidence>
<dbReference type="CDD" id="cd01292">
    <property type="entry name" value="metallo-dependent_hydrolases"/>
    <property type="match status" value="1"/>
</dbReference>
<evidence type="ECO:0000313" key="3">
    <source>
        <dbReference type="EMBL" id="SNR45456.1"/>
    </source>
</evidence>
<name>A0A238WFT3_HALEZ</name>
<dbReference type="PANTHER" id="PTHR21240">
    <property type="entry name" value="2-AMINO-3-CARBOXYLMUCONATE-6-SEMIALDEHYDE DECARBOXYLASE"/>
    <property type="match status" value="1"/>
</dbReference>
<reference evidence="3 4" key="1">
    <citation type="submission" date="2017-06" db="EMBL/GenBank/DDBJ databases">
        <authorList>
            <person name="Kim H.J."/>
            <person name="Triplett B.A."/>
        </authorList>
    </citation>
    <scope>NUCLEOTIDE SEQUENCE [LARGE SCALE GENOMIC DNA]</scope>
    <source>
        <strain evidence="3 4">DSM 19316</strain>
    </source>
</reference>
<dbReference type="PANTHER" id="PTHR21240:SF28">
    <property type="entry name" value="ISO-OROTATE DECARBOXYLASE (EUROFUNG)"/>
    <property type="match status" value="1"/>
</dbReference>
<dbReference type="GO" id="GO:0019748">
    <property type="term" value="P:secondary metabolic process"/>
    <property type="evidence" value="ECO:0007669"/>
    <property type="project" value="TreeGrafter"/>
</dbReference>
<evidence type="ECO:0000256" key="1">
    <source>
        <dbReference type="ARBA" id="ARBA00023239"/>
    </source>
</evidence>
<dbReference type="SUPFAM" id="SSF51556">
    <property type="entry name" value="Metallo-dependent hydrolases"/>
    <property type="match status" value="1"/>
</dbReference>
<dbReference type="GO" id="GO:0016787">
    <property type="term" value="F:hydrolase activity"/>
    <property type="evidence" value="ECO:0007669"/>
    <property type="project" value="InterPro"/>
</dbReference>
<feature type="domain" description="Amidohydrolase-related" evidence="2">
    <location>
        <begin position="10"/>
        <end position="279"/>
    </location>
</feature>
<protein>
    <recommendedName>
        <fullName evidence="2">Amidohydrolase-related domain-containing protein</fullName>
    </recommendedName>
</protein>
<organism evidence="3 4">
    <name type="scientific">Halorubrum ezzemoulense</name>
    <name type="common">Halorubrum chaoviator</name>
    <dbReference type="NCBI Taxonomy" id="337243"/>
    <lineage>
        <taxon>Archaea</taxon>
        <taxon>Methanobacteriati</taxon>
        <taxon>Methanobacteriota</taxon>
        <taxon>Stenosarchaea group</taxon>
        <taxon>Halobacteria</taxon>
        <taxon>Halobacteriales</taxon>
        <taxon>Haloferacaceae</taxon>
        <taxon>Halorubrum</taxon>
    </lineage>
</organism>
<dbReference type="InterPro" id="IPR006680">
    <property type="entry name" value="Amidohydro-rel"/>
</dbReference>
<accession>A0A238WFT3</accession>
<dbReference type="InterPro" id="IPR032466">
    <property type="entry name" value="Metal_Hydrolase"/>
</dbReference>
<dbReference type="InterPro" id="IPR032465">
    <property type="entry name" value="ACMSD"/>
</dbReference>
<dbReference type="GO" id="GO:0005737">
    <property type="term" value="C:cytoplasm"/>
    <property type="evidence" value="ECO:0007669"/>
    <property type="project" value="TreeGrafter"/>
</dbReference>